<dbReference type="InterPro" id="IPR029044">
    <property type="entry name" value="Nucleotide-diphossugar_trans"/>
</dbReference>
<protein>
    <submittedName>
        <fullName evidence="2">Glycosyltransferase family 25 protein</fullName>
    </submittedName>
</protein>
<evidence type="ECO:0000313" key="3">
    <source>
        <dbReference type="Proteomes" id="UP001501565"/>
    </source>
</evidence>
<proteinExistence type="predicted"/>
<dbReference type="EMBL" id="BAABBN010000007">
    <property type="protein sequence ID" value="GAA3926523.1"/>
    <property type="molecule type" value="Genomic_DNA"/>
</dbReference>
<comment type="caution">
    <text evidence="2">The sequence shown here is derived from an EMBL/GenBank/DDBJ whole genome shotgun (WGS) entry which is preliminary data.</text>
</comment>
<keyword evidence="3" id="KW-1185">Reference proteome</keyword>
<dbReference type="InterPro" id="IPR002654">
    <property type="entry name" value="Glyco_trans_25"/>
</dbReference>
<evidence type="ECO:0000259" key="1">
    <source>
        <dbReference type="Pfam" id="PF01755"/>
    </source>
</evidence>
<gene>
    <name evidence="2" type="ORF">GCM10022277_23250</name>
</gene>
<dbReference type="Proteomes" id="UP001501565">
    <property type="component" value="Unassembled WGS sequence"/>
</dbReference>
<organism evidence="2 3">
    <name type="scientific">Litoribacillus peritrichatus</name>
    <dbReference type="NCBI Taxonomy" id="718191"/>
    <lineage>
        <taxon>Bacteria</taxon>
        <taxon>Pseudomonadati</taxon>
        <taxon>Pseudomonadota</taxon>
        <taxon>Gammaproteobacteria</taxon>
        <taxon>Oceanospirillales</taxon>
        <taxon>Oceanospirillaceae</taxon>
        <taxon>Litoribacillus</taxon>
    </lineage>
</organism>
<evidence type="ECO:0000313" key="2">
    <source>
        <dbReference type="EMBL" id="GAA3926523.1"/>
    </source>
</evidence>
<dbReference type="Pfam" id="PF01755">
    <property type="entry name" value="Glyco_transf_25"/>
    <property type="match status" value="1"/>
</dbReference>
<sequence length="270" mass="31439">MKFSCWVLTLDEQSDQTKKLIDSLADQGVNATPFPGVDGRSQMPVLQGNEFIDEKESVLRHRKLLSPSQVGCYLAHYRAIKQAYDEGHDRICILEDDVFLEPNFASALNDIIDLPDEYEMTRLMALRVRRRKKVRDIPDQIDGEHSVIVRPERGWCGAQGYVLSRPGMKKIIDHAARIYEPIDKVFDHFFEFDLKLYGVEPHILHEYRAESTIKKPPEKGMSLSLFQLVAFHLYKGFRSVRRHSYLRLNRSDFYPAEMPDKRLGKTDRLR</sequence>
<dbReference type="RefSeq" id="WP_344798700.1">
    <property type="nucleotide sequence ID" value="NZ_BAABBN010000007.1"/>
</dbReference>
<reference evidence="3" key="1">
    <citation type="journal article" date="2019" name="Int. J. Syst. Evol. Microbiol.">
        <title>The Global Catalogue of Microorganisms (GCM) 10K type strain sequencing project: providing services to taxonomists for standard genome sequencing and annotation.</title>
        <authorList>
            <consortium name="The Broad Institute Genomics Platform"/>
            <consortium name="The Broad Institute Genome Sequencing Center for Infectious Disease"/>
            <person name="Wu L."/>
            <person name="Ma J."/>
        </authorList>
    </citation>
    <scope>NUCLEOTIDE SEQUENCE [LARGE SCALE GENOMIC DNA]</scope>
    <source>
        <strain evidence="3">JCM 17551</strain>
    </source>
</reference>
<name>A0ABP7MRN0_9GAMM</name>
<feature type="domain" description="Glycosyl transferase family 25" evidence="1">
    <location>
        <begin position="6"/>
        <end position="185"/>
    </location>
</feature>
<dbReference type="SUPFAM" id="SSF53448">
    <property type="entry name" value="Nucleotide-diphospho-sugar transferases"/>
    <property type="match status" value="1"/>
</dbReference>
<accession>A0ABP7MRN0</accession>
<dbReference type="CDD" id="cd06532">
    <property type="entry name" value="Glyco_transf_25"/>
    <property type="match status" value="1"/>
</dbReference>